<evidence type="ECO:0000313" key="2">
    <source>
        <dbReference type="Proteomes" id="UP001597116"/>
    </source>
</evidence>
<evidence type="ECO:0000313" key="1">
    <source>
        <dbReference type="EMBL" id="MFD1143009.1"/>
    </source>
</evidence>
<organism evidence="1 2">
    <name type="scientific">Larkinella insperata</name>
    <dbReference type="NCBI Taxonomy" id="332158"/>
    <lineage>
        <taxon>Bacteria</taxon>
        <taxon>Pseudomonadati</taxon>
        <taxon>Bacteroidota</taxon>
        <taxon>Cytophagia</taxon>
        <taxon>Cytophagales</taxon>
        <taxon>Spirosomataceae</taxon>
        <taxon>Larkinella</taxon>
    </lineage>
</organism>
<name>A0ABW3QK86_9BACT</name>
<reference evidence="2" key="1">
    <citation type="journal article" date="2019" name="Int. J. Syst. Evol. Microbiol.">
        <title>The Global Catalogue of Microorganisms (GCM) 10K type strain sequencing project: providing services to taxonomists for standard genome sequencing and annotation.</title>
        <authorList>
            <consortium name="The Broad Institute Genomics Platform"/>
            <consortium name="The Broad Institute Genome Sequencing Center for Infectious Disease"/>
            <person name="Wu L."/>
            <person name="Ma J."/>
        </authorList>
    </citation>
    <scope>NUCLEOTIDE SEQUENCE [LARGE SCALE GENOMIC DNA]</scope>
    <source>
        <strain evidence="2">CCUG 55608</strain>
    </source>
</reference>
<proteinExistence type="predicted"/>
<comment type="caution">
    <text evidence="1">The sequence shown here is derived from an EMBL/GenBank/DDBJ whole genome shotgun (WGS) entry which is preliminary data.</text>
</comment>
<accession>A0ABW3QK86</accession>
<dbReference type="Proteomes" id="UP001597116">
    <property type="component" value="Unassembled WGS sequence"/>
</dbReference>
<dbReference type="EMBL" id="JBHTLP010000011">
    <property type="protein sequence ID" value="MFD1143009.1"/>
    <property type="molecule type" value="Genomic_DNA"/>
</dbReference>
<protein>
    <submittedName>
        <fullName evidence="1">Uncharacterized protein</fullName>
    </submittedName>
</protein>
<gene>
    <name evidence="1" type="ORF">ACFQ4C_17920</name>
</gene>
<sequence>MPTAKKISHSKNALWDIYADADPVVRTRIQLDLKEVALFRHWYETASKGGYDLTKAKAPLRDIFLKHMPETAKIFGITLSPQAA</sequence>
<dbReference type="RefSeq" id="WP_265990833.1">
    <property type="nucleotide sequence ID" value="NZ_CP110973.1"/>
</dbReference>
<keyword evidence="2" id="KW-1185">Reference proteome</keyword>